<evidence type="ECO:0000313" key="4">
    <source>
        <dbReference type="EMBL" id="NHC15218.1"/>
    </source>
</evidence>
<dbReference type="SUPFAM" id="SSF52151">
    <property type="entry name" value="FabD/lysophospholipase-like"/>
    <property type="match status" value="1"/>
</dbReference>
<organism evidence="4 5">
    <name type="scientific">Motilibacter deserti</name>
    <dbReference type="NCBI Taxonomy" id="2714956"/>
    <lineage>
        <taxon>Bacteria</taxon>
        <taxon>Bacillati</taxon>
        <taxon>Actinomycetota</taxon>
        <taxon>Actinomycetes</taxon>
        <taxon>Motilibacterales</taxon>
        <taxon>Motilibacteraceae</taxon>
        <taxon>Motilibacter</taxon>
    </lineage>
</organism>
<gene>
    <name evidence="4" type="ORF">G9H71_15650</name>
</gene>
<evidence type="ECO:0000313" key="5">
    <source>
        <dbReference type="Proteomes" id="UP000800981"/>
    </source>
</evidence>
<protein>
    <submittedName>
        <fullName evidence="4">Patatin-like protein</fullName>
    </submittedName>
</protein>
<evidence type="ECO:0000256" key="1">
    <source>
        <dbReference type="ARBA" id="ARBA00023098"/>
    </source>
</evidence>
<comment type="caution">
    <text evidence="4">The sequence shown here is derived from an EMBL/GenBank/DDBJ whole genome shotgun (WGS) entry which is preliminary data.</text>
</comment>
<keyword evidence="1 2" id="KW-0443">Lipid metabolism</keyword>
<dbReference type="Proteomes" id="UP000800981">
    <property type="component" value="Unassembled WGS sequence"/>
</dbReference>
<dbReference type="RefSeq" id="WP_166283473.1">
    <property type="nucleotide sequence ID" value="NZ_JAANNP010000020.1"/>
</dbReference>
<proteinExistence type="predicted"/>
<dbReference type="InterPro" id="IPR002641">
    <property type="entry name" value="PNPLA_dom"/>
</dbReference>
<keyword evidence="2" id="KW-0378">Hydrolase</keyword>
<reference evidence="4 5" key="1">
    <citation type="submission" date="2020-03" db="EMBL/GenBank/DDBJ databases">
        <title>Two novel Motilibacter sp.</title>
        <authorList>
            <person name="Liu S."/>
        </authorList>
    </citation>
    <scope>NUCLEOTIDE SEQUENCE [LARGE SCALE GENOMIC DNA]</scope>
    <source>
        <strain evidence="4 5">E257</strain>
    </source>
</reference>
<name>A0ABX0GXC8_9ACTN</name>
<sequence>MDQPTEVRVALVMNGGVSLAVWMGGVAHEIDLLRRASQGILPPPAGSPDLPVYDGWRELCRRLNVTVTVDVVAGTSAGGLNGALLATAIGRGAPLPGLREVWSDVAQLGRGALLRANETAPVPSLLDGDYFSEQVRGVFDRVGGGRTDPATAAPVTLFVTATALGGPDPCVVDSSDDPFPVADHRRLYRFSHDGPRRSYAPAGPGDLPADPVELFPRSPQEAGFDDTPALSRAARASAGFPVAFAPVREQDDTVDLLAYRVRPQGSDSATWLIDGGVLDNAPFDPVLDEIARRPVDRPWKRVLAYVMPSGSEPGTPAQQLPPRPAWLKVLLTARGLPGEADLRNDIERLRTLSREAERWARQPQLLFAGLRDGREERADHLTAARQLLRAYRQSRVDGGVVDALWVWAGASAAAPVTLGQIAPQPPDAAVGWVPGPGEDALERSATAWEWGTAVADRVLRLLLRDVGAATRDVEPAARERCLQRLSDVLECVAALREQVNAGIATAPDRSGPPAALTAINAAVAAVDAPRVLCALVGAGARAYSSAVHGTEDVAHDVVVDALVVEVLTRAFAGHQAFERPVGFDFLRLGPDVRSPLVPGDDNTVDADPGPRKLWGTQLLHFGAFGRAQWRQQDWLWGRLDGAAHLARLLDHASDAAERPTVADATAQLQQAVLAAESSSVAQVTADLRVLLQEEPGGQLARWRADEAGRDTLSDSADTALQLLRSREAGVPAVVPRLGDLASTVLADRLPPDLARSPLRRVAHWMAGPLVRRRFRRWVRGEGGR</sequence>
<dbReference type="InterPro" id="IPR019894">
    <property type="entry name" value="Patatin-related_protein"/>
</dbReference>
<dbReference type="Pfam" id="PF01734">
    <property type="entry name" value="Patatin"/>
    <property type="match status" value="1"/>
</dbReference>
<dbReference type="InterPro" id="IPR024282">
    <property type="entry name" value="DUF3376"/>
</dbReference>
<feature type="active site" description="Proton acceptor" evidence="2">
    <location>
        <position position="274"/>
    </location>
</feature>
<dbReference type="NCBIfam" id="TIGR03607">
    <property type="entry name" value="patatin-like protein"/>
    <property type="match status" value="1"/>
</dbReference>
<keyword evidence="5" id="KW-1185">Reference proteome</keyword>
<feature type="domain" description="PNPLA" evidence="3">
    <location>
        <begin position="11"/>
        <end position="287"/>
    </location>
</feature>
<comment type="caution">
    <text evidence="2">Lacks conserved residue(s) required for the propagation of feature annotation.</text>
</comment>
<feature type="active site" description="Nucleophile" evidence="2">
    <location>
        <position position="76"/>
    </location>
</feature>
<dbReference type="Pfam" id="PF11856">
    <property type="entry name" value="DUF3376"/>
    <property type="match status" value="1"/>
</dbReference>
<dbReference type="InterPro" id="IPR016035">
    <property type="entry name" value="Acyl_Trfase/lysoPLipase"/>
</dbReference>
<keyword evidence="2" id="KW-0442">Lipid degradation</keyword>
<accession>A0ABX0GXC8</accession>
<feature type="short sequence motif" description="DGA/G" evidence="2">
    <location>
        <begin position="274"/>
        <end position="276"/>
    </location>
</feature>
<dbReference type="Gene3D" id="3.40.1090.10">
    <property type="entry name" value="Cytosolic phospholipase A2 catalytic domain"/>
    <property type="match status" value="2"/>
</dbReference>
<dbReference type="EMBL" id="JAANNP010000020">
    <property type="protein sequence ID" value="NHC15218.1"/>
    <property type="molecule type" value="Genomic_DNA"/>
</dbReference>
<evidence type="ECO:0000259" key="3">
    <source>
        <dbReference type="PROSITE" id="PS51635"/>
    </source>
</evidence>
<feature type="short sequence motif" description="GXSXG" evidence="2">
    <location>
        <begin position="74"/>
        <end position="78"/>
    </location>
</feature>
<evidence type="ECO:0000256" key="2">
    <source>
        <dbReference type="PROSITE-ProRule" id="PRU01161"/>
    </source>
</evidence>
<dbReference type="PROSITE" id="PS51635">
    <property type="entry name" value="PNPLA"/>
    <property type="match status" value="1"/>
</dbReference>